<dbReference type="AlphaFoldDB" id="A0A7Y9ZEG0"/>
<name>A0A7Y9ZEG0_9ACTN</name>
<protein>
    <submittedName>
        <fullName evidence="2">Uncharacterized protein</fullName>
    </submittedName>
</protein>
<dbReference type="Proteomes" id="UP000562045">
    <property type="component" value="Unassembled WGS sequence"/>
</dbReference>
<gene>
    <name evidence="2" type="ORF">BJ993_001007</name>
</gene>
<proteinExistence type="predicted"/>
<dbReference type="RefSeq" id="WP_179647967.1">
    <property type="nucleotide sequence ID" value="NZ_JACBZM010000001.1"/>
</dbReference>
<evidence type="ECO:0000256" key="1">
    <source>
        <dbReference type="SAM" id="SignalP"/>
    </source>
</evidence>
<sequence length="426" mass="43241">MNVRKLLSLFAFLATVFALVAVPSPSAQAAPVDDWNYSANTGATYVKALGSTVSSDLTAATAISGGPARTSSNSTAAANVTGLLSVGAAETKTWATKSGGNIEINSWARVAGVNLLNGLIKIDAVESTVTTTGKPDGTSSAVGNHKLLGIKILGVNLPVDIPKNYSVNIPGVAAISLNATFHAGTSELAGTRSWAVAVQLLKPRDGFNAGTVIIASPVNHYLQEAVPAANAPRLGGFAYSSRIQAKVGTQISVVSDPTAYTGTPFNGSNGTTLRNSTATVSLPGIATLGTLTSTSTSSRDSTTGNADITNTNKTVGLNLLGGLIKADAIEVTASAKLVDGKWTQSMKMTTVNLVIAGNAIPVNVSPNTSIDVAGLGKVELNKQGVDAGKKINRIDGLRITLNTAQAGLPVGAVIEFAIAATQMTTA</sequence>
<evidence type="ECO:0000313" key="2">
    <source>
        <dbReference type="EMBL" id="NYI43927.1"/>
    </source>
</evidence>
<dbReference type="NCBIfam" id="NF040603">
    <property type="entry name" value="choice_anch_P"/>
    <property type="match status" value="2"/>
</dbReference>
<keyword evidence="1" id="KW-0732">Signal</keyword>
<evidence type="ECO:0000313" key="3">
    <source>
        <dbReference type="Proteomes" id="UP000562045"/>
    </source>
</evidence>
<organism evidence="2 3">
    <name type="scientific">Nocardioides aromaticivorans</name>
    <dbReference type="NCBI Taxonomy" id="200618"/>
    <lineage>
        <taxon>Bacteria</taxon>
        <taxon>Bacillati</taxon>
        <taxon>Actinomycetota</taxon>
        <taxon>Actinomycetes</taxon>
        <taxon>Propionibacteriales</taxon>
        <taxon>Nocardioidaceae</taxon>
        <taxon>Nocardioides</taxon>
    </lineage>
</organism>
<feature type="signal peptide" evidence="1">
    <location>
        <begin position="1"/>
        <end position="29"/>
    </location>
</feature>
<accession>A0A7Y9ZEG0</accession>
<dbReference type="EMBL" id="JACBZM010000001">
    <property type="protein sequence ID" value="NYI43927.1"/>
    <property type="molecule type" value="Genomic_DNA"/>
</dbReference>
<reference evidence="2 3" key="1">
    <citation type="submission" date="2020-07" db="EMBL/GenBank/DDBJ databases">
        <title>Sequencing the genomes of 1000 actinobacteria strains.</title>
        <authorList>
            <person name="Klenk H.-P."/>
        </authorList>
    </citation>
    <scope>NUCLEOTIDE SEQUENCE [LARGE SCALE GENOMIC DNA]</scope>
    <source>
        <strain evidence="2 3">DSM 15131</strain>
    </source>
</reference>
<comment type="caution">
    <text evidence="2">The sequence shown here is derived from an EMBL/GenBank/DDBJ whole genome shotgun (WGS) entry which is preliminary data.</text>
</comment>
<feature type="chain" id="PRO_5031566304" evidence="1">
    <location>
        <begin position="30"/>
        <end position="426"/>
    </location>
</feature>